<organism evidence="2 3">
    <name type="scientific">Sipha flava</name>
    <name type="common">yellow sugarcane aphid</name>
    <dbReference type="NCBI Taxonomy" id="143950"/>
    <lineage>
        <taxon>Eukaryota</taxon>
        <taxon>Metazoa</taxon>
        <taxon>Ecdysozoa</taxon>
        <taxon>Arthropoda</taxon>
        <taxon>Hexapoda</taxon>
        <taxon>Insecta</taxon>
        <taxon>Pterygota</taxon>
        <taxon>Neoptera</taxon>
        <taxon>Paraneoptera</taxon>
        <taxon>Hemiptera</taxon>
        <taxon>Sternorrhyncha</taxon>
        <taxon>Aphidomorpha</taxon>
        <taxon>Aphidoidea</taxon>
        <taxon>Aphididae</taxon>
        <taxon>Sipha</taxon>
    </lineage>
</organism>
<reference evidence="3" key="1">
    <citation type="submission" date="2025-08" db="UniProtKB">
        <authorList>
            <consortium name="RefSeq"/>
        </authorList>
    </citation>
    <scope>IDENTIFICATION</scope>
    <source>
        <tissue evidence="3">Whole body</tissue>
    </source>
</reference>
<evidence type="ECO:0000256" key="1">
    <source>
        <dbReference type="SAM" id="MobiDB-lite"/>
    </source>
</evidence>
<feature type="region of interest" description="Disordered" evidence="1">
    <location>
        <begin position="211"/>
        <end position="236"/>
    </location>
</feature>
<dbReference type="PANTHER" id="PTHR24274:SF1">
    <property type="entry name" value="CILIA- AND FLAGELLA-ASSOCIATED PROTEIN 161"/>
    <property type="match status" value="1"/>
</dbReference>
<dbReference type="PANTHER" id="PTHR24274">
    <property type="entry name" value="CILIA- AND FLAGELLA-ASSOCIATED PROTEIN 161"/>
    <property type="match status" value="1"/>
</dbReference>
<gene>
    <name evidence="3" type="primary">LOC112689496</name>
</gene>
<evidence type="ECO:0000313" key="3">
    <source>
        <dbReference type="RefSeq" id="XP_025419021.1"/>
    </source>
</evidence>
<name>A0A8B8G8S9_9HEMI</name>
<protein>
    <submittedName>
        <fullName evidence="3">Uncharacterized protein LOC112689496</fullName>
    </submittedName>
</protein>
<feature type="compositionally biased region" description="Polar residues" evidence="1">
    <location>
        <begin position="226"/>
        <end position="236"/>
    </location>
</feature>
<dbReference type="Proteomes" id="UP000694846">
    <property type="component" value="Unplaced"/>
</dbReference>
<dbReference type="RefSeq" id="XP_025419021.1">
    <property type="nucleotide sequence ID" value="XM_025563236.1"/>
</dbReference>
<dbReference type="AlphaFoldDB" id="A0A8B8G8S9"/>
<sequence length="345" mass="38142">MHRDAQTYSSKVLMGNWMEETRLEAVDLNTACEFVKYGQDVQLVNCVTPEVRSPGSVVASGFDGGESGAGMSLSCGILGEQLYTGLGPGSPVTASRFTDPCVRNCFKFRGLRSGCEDGKFLKFGDIFAISPCVSSEPLFVTAAVPRLHTGRGTCGRPTLKLTGTLDEQCRWTVVYWDAGMQMKSEGLPVPRAIALEITRATHLRANARTQTRVLRGRSRSRAHRTQPVTSYRPSGSTCATEKTTVAALRHVVVSPGRFRFDRCYCRFERLQNGCRASLKQTYTGRNVAAETDFRQSTYFGDEYEVSAHSYKGFGGRDKNIWQLIACNGRPEEPVMDNGYCDTKKE</sequence>
<dbReference type="GO" id="GO:0060271">
    <property type="term" value="P:cilium assembly"/>
    <property type="evidence" value="ECO:0007669"/>
    <property type="project" value="TreeGrafter"/>
</dbReference>
<evidence type="ECO:0000313" key="2">
    <source>
        <dbReference type="Proteomes" id="UP000694846"/>
    </source>
</evidence>
<dbReference type="GeneID" id="112689496"/>
<accession>A0A8B8G8S9</accession>
<feature type="compositionally biased region" description="Basic residues" evidence="1">
    <location>
        <begin position="214"/>
        <end position="224"/>
    </location>
</feature>
<dbReference type="OrthoDB" id="2126411at2759"/>
<dbReference type="GO" id="GO:0031514">
    <property type="term" value="C:motile cilium"/>
    <property type="evidence" value="ECO:0007669"/>
    <property type="project" value="TreeGrafter"/>
</dbReference>
<keyword evidence="2" id="KW-1185">Reference proteome</keyword>
<proteinExistence type="predicted"/>
<dbReference type="InterPro" id="IPR055325">
    <property type="entry name" value="CF161"/>
</dbReference>